<evidence type="ECO:0000313" key="2">
    <source>
        <dbReference type="Proteomes" id="UP000325577"/>
    </source>
</evidence>
<name>A0A5J5A134_9ASTE</name>
<gene>
    <name evidence="1" type="ORF">F0562_010389</name>
</gene>
<organism evidence="1 2">
    <name type="scientific">Nyssa sinensis</name>
    <dbReference type="NCBI Taxonomy" id="561372"/>
    <lineage>
        <taxon>Eukaryota</taxon>
        <taxon>Viridiplantae</taxon>
        <taxon>Streptophyta</taxon>
        <taxon>Embryophyta</taxon>
        <taxon>Tracheophyta</taxon>
        <taxon>Spermatophyta</taxon>
        <taxon>Magnoliopsida</taxon>
        <taxon>eudicotyledons</taxon>
        <taxon>Gunneridae</taxon>
        <taxon>Pentapetalae</taxon>
        <taxon>asterids</taxon>
        <taxon>Cornales</taxon>
        <taxon>Nyssaceae</taxon>
        <taxon>Nyssa</taxon>
    </lineage>
</organism>
<dbReference type="AlphaFoldDB" id="A0A5J5A134"/>
<dbReference type="Proteomes" id="UP000325577">
    <property type="component" value="Linkage Group LG4"/>
</dbReference>
<proteinExistence type="predicted"/>
<protein>
    <submittedName>
        <fullName evidence="1">Uncharacterized protein</fullName>
    </submittedName>
</protein>
<keyword evidence="2" id="KW-1185">Reference proteome</keyword>
<evidence type="ECO:0000313" key="1">
    <source>
        <dbReference type="EMBL" id="KAA8524180.1"/>
    </source>
</evidence>
<accession>A0A5J5A134</accession>
<sequence length="72" mass="8139">MTEDEIALHNLIPDVLKTLDLSNEITEPNVTTNMNLVEDLDVTLEIDQELGRTLITKGSELTCEKSLLKREE</sequence>
<dbReference type="EMBL" id="CM018047">
    <property type="protein sequence ID" value="KAA8524180.1"/>
    <property type="molecule type" value="Genomic_DNA"/>
</dbReference>
<reference evidence="1 2" key="1">
    <citation type="submission" date="2019-09" db="EMBL/GenBank/DDBJ databases">
        <title>A chromosome-level genome assembly of the Chinese tupelo Nyssa sinensis.</title>
        <authorList>
            <person name="Yang X."/>
            <person name="Kang M."/>
            <person name="Yang Y."/>
            <person name="Xiong H."/>
            <person name="Wang M."/>
            <person name="Zhang Z."/>
            <person name="Wang Z."/>
            <person name="Wu H."/>
            <person name="Ma T."/>
            <person name="Liu J."/>
            <person name="Xi Z."/>
        </authorList>
    </citation>
    <scope>NUCLEOTIDE SEQUENCE [LARGE SCALE GENOMIC DNA]</scope>
    <source>
        <strain evidence="1">J267</strain>
        <tissue evidence="1">Leaf</tissue>
    </source>
</reference>